<comment type="caution">
    <text evidence="2">The sequence shown here is derived from an EMBL/GenBank/DDBJ whole genome shotgun (WGS) entry which is preliminary data.</text>
</comment>
<name>N9FL98_9GAMM</name>
<dbReference type="EMBL" id="APQK01000010">
    <property type="protein sequence ID" value="ENW05721.1"/>
    <property type="molecule type" value="Genomic_DNA"/>
</dbReference>
<dbReference type="HOGENOM" id="CLU_715012_0_0_6"/>
<dbReference type="PATRIC" id="fig|1217649.3.peg.1028"/>
<dbReference type="InterPro" id="IPR006497">
    <property type="entry name" value="Phage_lambda_VrpO_N"/>
</dbReference>
<organism evidence="2 3">
    <name type="scientific">Acinetobacter beijerinckii ANC 3835</name>
    <dbReference type="NCBI Taxonomy" id="1217649"/>
    <lineage>
        <taxon>Bacteria</taxon>
        <taxon>Pseudomonadati</taxon>
        <taxon>Pseudomonadota</taxon>
        <taxon>Gammaproteobacteria</taxon>
        <taxon>Moraxellales</taxon>
        <taxon>Moraxellaceae</taxon>
        <taxon>Acinetobacter</taxon>
    </lineage>
</organism>
<dbReference type="Gene3D" id="1.10.10.10">
    <property type="entry name" value="Winged helix-like DNA-binding domain superfamily/Winged helix DNA-binding domain"/>
    <property type="match status" value="1"/>
</dbReference>
<dbReference type="AlphaFoldDB" id="N9FL98"/>
<sequence length="382" mass="44311">MSKFVPNSFQIANAFVDDAMHKISDASVRIYILIVRKTRGWTKESDALSLRQLEKLSKKSRPTVCKCLSELEEVGLIKKHHQSKYGNVYSPVDNYDLGEWVKFPHKKVMVKSLIVFKKDMVKNFYHFGYGEKLPQIVAEFWLKISSEKSVVVKYFNHLNGVDSNVDNSPKWLNFFTTTNGKWLNIFTTGGKEFLPQVVKNFNPHKTTIKNNYQNKNNTWFILENLKLEICSIDHSIDTYEIFNASWFDRELSSFKNFNEERNHSDEAMVRFFADWMLKARAKYAKMKTPVQRVSENKTSGQQADNENHTPDVITFASDKQLYAFAKQMVFHPEFKDSFCHSGESWMDAAKRMAALISDPEQQKPFIPFLIELGFKQSKGVAA</sequence>
<dbReference type="InterPro" id="IPR036388">
    <property type="entry name" value="WH-like_DNA-bd_sf"/>
</dbReference>
<reference evidence="2 3" key="1">
    <citation type="submission" date="2013-02" db="EMBL/GenBank/DDBJ databases">
        <title>The Genome Sequence of Acinetobacter beijerinckii ANC 3835.</title>
        <authorList>
            <consortium name="The Broad Institute Genome Sequencing Platform"/>
            <consortium name="The Broad Institute Genome Sequencing Center for Infectious Disease"/>
            <person name="Cerqueira G."/>
            <person name="Feldgarden M."/>
            <person name="Courvalin P."/>
            <person name="Perichon B."/>
            <person name="Grillot-Courvalin C."/>
            <person name="Clermont D."/>
            <person name="Rocha E."/>
            <person name="Yoon E.-J."/>
            <person name="Nemec A."/>
            <person name="Walker B."/>
            <person name="Young S.K."/>
            <person name="Zeng Q."/>
            <person name="Gargeya S."/>
            <person name="Fitzgerald M."/>
            <person name="Haas B."/>
            <person name="Abouelleil A."/>
            <person name="Alvarado L."/>
            <person name="Arachchi H.M."/>
            <person name="Berlin A.M."/>
            <person name="Chapman S.B."/>
            <person name="Dewar J."/>
            <person name="Goldberg J."/>
            <person name="Griggs A."/>
            <person name="Gujja S."/>
            <person name="Hansen M."/>
            <person name="Howarth C."/>
            <person name="Imamovic A."/>
            <person name="Larimer J."/>
            <person name="McCowan C."/>
            <person name="Murphy C."/>
            <person name="Neiman D."/>
            <person name="Pearson M."/>
            <person name="Priest M."/>
            <person name="Roberts A."/>
            <person name="Saif S."/>
            <person name="Shea T."/>
            <person name="Sisk P."/>
            <person name="Sykes S."/>
            <person name="Wortman J."/>
            <person name="Nusbaum C."/>
            <person name="Birren B."/>
        </authorList>
    </citation>
    <scope>NUCLEOTIDE SEQUENCE [LARGE SCALE GENOMIC DNA]</scope>
    <source>
        <strain evidence="2 3">ANC 3835</strain>
    </source>
</reference>
<protein>
    <recommendedName>
        <fullName evidence="1">Bacteriophage lambda Replication protein O N-terminal domain-containing protein</fullName>
    </recommendedName>
</protein>
<dbReference type="RefSeq" id="WP_005053002.1">
    <property type="nucleotide sequence ID" value="NZ_KB849759.1"/>
</dbReference>
<evidence type="ECO:0000259" key="1">
    <source>
        <dbReference type="Pfam" id="PF04492"/>
    </source>
</evidence>
<gene>
    <name evidence="2" type="ORF">F934_01078</name>
</gene>
<dbReference type="SUPFAM" id="SSF46785">
    <property type="entry name" value="Winged helix' DNA-binding domain"/>
    <property type="match status" value="1"/>
</dbReference>
<dbReference type="GO" id="GO:0006260">
    <property type="term" value="P:DNA replication"/>
    <property type="evidence" value="ECO:0007669"/>
    <property type="project" value="InterPro"/>
</dbReference>
<dbReference type="Proteomes" id="UP000018417">
    <property type="component" value="Unassembled WGS sequence"/>
</dbReference>
<evidence type="ECO:0000313" key="2">
    <source>
        <dbReference type="EMBL" id="ENW05721.1"/>
    </source>
</evidence>
<evidence type="ECO:0000313" key="3">
    <source>
        <dbReference type="Proteomes" id="UP000018417"/>
    </source>
</evidence>
<feature type="domain" description="Bacteriophage lambda Replication protein O N-terminal" evidence="1">
    <location>
        <begin position="10"/>
        <end position="86"/>
    </location>
</feature>
<dbReference type="Pfam" id="PF04492">
    <property type="entry name" value="Phage_rep_O"/>
    <property type="match status" value="1"/>
</dbReference>
<dbReference type="InterPro" id="IPR036390">
    <property type="entry name" value="WH_DNA-bd_sf"/>
</dbReference>
<dbReference type="OrthoDB" id="7510727at2"/>
<accession>N9FL98</accession>
<proteinExistence type="predicted"/>